<organism evidence="1 2">
    <name type="scientific">Prevotella micans F0438</name>
    <dbReference type="NCBI Taxonomy" id="883158"/>
    <lineage>
        <taxon>Bacteria</taxon>
        <taxon>Pseudomonadati</taxon>
        <taxon>Bacteroidota</taxon>
        <taxon>Bacteroidia</taxon>
        <taxon>Bacteroidales</taxon>
        <taxon>Prevotellaceae</taxon>
        <taxon>Prevotella</taxon>
    </lineage>
</organism>
<evidence type="ECO:0000313" key="1">
    <source>
        <dbReference type="EMBL" id="EHO72182.1"/>
    </source>
</evidence>
<comment type="caution">
    <text evidence="1">The sequence shown here is derived from an EMBL/GenBank/DDBJ whole genome shotgun (WGS) entry which is preliminary data.</text>
</comment>
<dbReference type="HOGENOM" id="CLU_3046584_0_0_10"/>
<reference evidence="1 2" key="1">
    <citation type="submission" date="2011-12" db="EMBL/GenBank/DDBJ databases">
        <title>The Genome Sequence of Prevotella micans F0438.</title>
        <authorList>
            <consortium name="The Broad Institute Genome Sequencing Platform"/>
            <person name="Earl A."/>
            <person name="Ward D."/>
            <person name="Feldgarden M."/>
            <person name="Gevers D."/>
            <person name="Izard J."/>
            <person name="Baranova O.V."/>
            <person name="Blanton J.M."/>
            <person name="Wade W.G."/>
            <person name="Dewhirst F.E."/>
            <person name="Young S.K."/>
            <person name="Zeng Q."/>
            <person name="Gargeya S."/>
            <person name="Fitzgerald M."/>
            <person name="Haas B."/>
            <person name="Abouelleil A."/>
            <person name="Alvarado L."/>
            <person name="Arachchi H.M."/>
            <person name="Berlin A."/>
            <person name="Chapman S.B."/>
            <person name="Gearin G."/>
            <person name="Goldberg J."/>
            <person name="Griggs A."/>
            <person name="Gujja S."/>
            <person name="Hansen M."/>
            <person name="Heiman D."/>
            <person name="Howarth C."/>
            <person name="Larimer J."/>
            <person name="Lui A."/>
            <person name="MacDonald P.J.P."/>
            <person name="McCowen C."/>
            <person name="Montmayeur A."/>
            <person name="Murphy C."/>
            <person name="Neiman D."/>
            <person name="Pearson M."/>
            <person name="Priest M."/>
            <person name="Roberts A."/>
            <person name="Saif S."/>
            <person name="Shea T."/>
            <person name="Sisk P."/>
            <person name="Stolte C."/>
            <person name="Sykes S."/>
            <person name="Wortman J."/>
            <person name="Nusbaum C."/>
            <person name="Birren B."/>
        </authorList>
    </citation>
    <scope>NUCLEOTIDE SEQUENCE [LARGE SCALE GENOMIC DNA]</scope>
    <source>
        <strain evidence="1 2">F0438</strain>
    </source>
</reference>
<dbReference type="EMBL" id="AGWK01000022">
    <property type="protein sequence ID" value="EHO72182.1"/>
    <property type="molecule type" value="Genomic_DNA"/>
</dbReference>
<name>H1Q1F5_9BACT</name>
<keyword evidence="2" id="KW-1185">Reference proteome</keyword>
<dbReference type="AlphaFoldDB" id="H1Q1F5"/>
<protein>
    <submittedName>
        <fullName evidence="1">Uncharacterized protein</fullName>
    </submittedName>
</protein>
<evidence type="ECO:0000313" key="2">
    <source>
        <dbReference type="Proteomes" id="UP000016023"/>
    </source>
</evidence>
<gene>
    <name evidence="1" type="ORF">HMPREF9140_00743</name>
</gene>
<dbReference type="Proteomes" id="UP000016023">
    <property type="component" value="Unassembled WGS sequence"/>
</dbReference>
<proteinExistence type="predicted"/>
<sequence>MFRSLINIKTHIYFTFIQYAEIENTCMFSISAICLTKNSPTSIIYADCINDRCR</sequence>
<accession>H1Q1F5</accession>